<comment type="caution">
    <text evidence="1">The sequence shown here is derived from an EMBL/GenBank/DDBJ whole genome shotgun (WGS) entry which is preliminary data.</text>
</comment>
<protein>
    <recommendedName>
        <fullName evidence="3">Ubiquitin-like domain-containing protein</fullName>
    </recommendedName>
</protein>
<gene>
    <name evidence="1" type="ORF">DM01DRAFT_1339736</name>
</gene>
<evidence type="ECO:0000313" key="1">
    <source>
        <dbReference type="EMBL" id="ORX46090.1"/>
    </source>
</evidence>
<dbReference type="PANTHER" id="PTHR47725">
    <property type="entry name" value="OS03G0364000 PROTEIN"/>
    <property type="match status" value="1"/>
</dbReference>
<dbReference type="AlphaFoldDB" id="A0A1X2G673"/>
<dbReference type="Proteomes" id="UP000242146">
    <property type="component" value="Unassembled WGS sequence"/>
</dbReference>
<reference evidence="1 2" key="1">
    <citation type="submission" date="2016-07" db="EMBL/GenBank/DDBJ databases">
        <title>Pervasive Adenine N6-methylation of Active Genes in Fungi.</title>
        <authorList>
            <consortium name="DOE Joint Genome Institute"/>
            <person name="Mondo S.J."/>
            <person name="Dannebaum R.O."/>
            <person name="Kuo R.C."/>
            <person name="Labutti K."/>
            <person name="Haridas S."/>
            <person name="Kuo A."/>
            <person name="Salamov A."/>
            <person name="Ahrendt S.R."/>
            <person name="Lipzen A."/>
            <person name="Sullivan W."/>
            <person name="Andreopoulos W.B."/>
            <person name="Clum A."/>
            <person name="Lindquist E."/>
            <person name="Daum C."/>
            <person name="Ramamoorthy G.K."/>
            <person name="Gryganskyi A."/>
            <person name="Culley D."/>
            <person name="Magnuson J.K."/>
            <person name="James T.Y."/>
            <person name="O'Malley M.A."/>
            <person name="Stajich J.E."/>
            <person name="Spatafora J.W."/>
            <person name="Visel A."/>
            <person name="Grigoriev I.V."/>
        </authorList>
    </citation>
    <scope>NUCLEOTIDE SEQUENCE [LARGE SCALE GENOMIC DNA]</scope>
    <source>
        <strain evidence="1 2">NRRL 3301</strain>
    </source>
</reference>
<dbReference type="Gene3D" id="3.10.20.90">
    <property type="entry name" value="Phosphatidylinositol 3-kinase Catalytic Subunit, Chain A, domain 1"/>
    <property type="match status" value="1"/>
</dbReference>
<sequence length="142" mass="16129">MAPPRKPMYIRVHRQKSIVFLCIEPKDTIKKIKGKLCSVTATEKTSDEVRLYVDTSKNDLASGKSSDFNPNTLRLLDDAQTAEAASLENNMTVYLVYFDSDKGEWENVQVMEFEALDADVDEEMADQLDEDFKKKEKGKGRA</sequence>
<dbReference type="STRING" id="101127.A0A1X2G673"/>
<organism evidence="1 2">
    <name type="scientific">Hesseltinella vesiculosa</name>
    <dbReference type="NCBI Taxonomy" id="101127"/>
    <lineage>
        <taxon>Eukaryota</taxon>
        <taxon>Fungi</taxon>
        <taxon>Fungi incertae sedis</taxon>
        <taxon>Mucoromycota</taxon>
        <taxon>Mucoromycotina</taxon>
        <taxon>Mucoromycetes</taxon>
        <taxon>Mucorales</taxon>
        <taxon>Cunninghamellaceae</taxon>
        <taxon>Hesseltinella</taxon>
    </lineage>
</organism>
<evidence type="ECO:0000313" key="2">
    <source>
        <dbReference type="Proteomes" id="UP000242146"/>
    </source>
</evidence>
<name>A0A1X2G673_9FUNG</name>
<keyword evidence="2" id="KW-1185">Reference proteome</keyword>
<dbReference type="EMBL" id="MCGT01000039">
    <property type="protein sequence ID" value="ORX46090.1"/>
    <property type="molecule type" value="Genomic_DNA"/>
</dbReference>
<dbReference type="PANTHER" id="PTHR47725:SF2">
    <property type="entry name" value="UBIQUITIN-LIKE DOMAIN-CONTAINING PROTEIN"/>
    <property type="match status" value="1"/>
</dbReference>
<accession>A0A1X2G673</accession>
<evidence type="ECO:0008006" key="3">
    <source>
        <dbReference type="Google" id="ProtNLM"/>
    </source>
</evidence>
<proteinExistence type="predicted"/>
<dbReference type="OrthoDB" id="428577at2759"/>